<evidence type="ECO:0000313" key="3">
    <source>
        <dbReference type="Proteomes" id="UP000001031"/>
    </source>
</evidence>
<dbReference type="InterPro" id="IPR013424">
    <property type="entry name" value="Ice-binding_C"/>
</dbReference>
<dbReference type="Pfam" id="PF07589">
    <property type="entry name" value="PEP-CTERM"/>
    <property type="match status" value="1"/>
</dbReference>
<dbReference type="NCBIfam" id="TIGR02595">
    <property type="entry name" value="PEP_CTERM"/>
    <property type="match status" value="1"/>
</dbReference>
<organism evidence="2 3">
    <name type="scientific">Akkermansia muciniphila (strain ATCC BAA-835 / DSM 22959 / JCM 33894 / BCRC 81048 / CCUG 64013 / CIP 107961 / Muc)</name>
    <dbReference type="NCBI Taxonomy" id="349741"/>
    <lineage>
        <taxon>Bacteria</taxon>
        <taxon>Pseudomonadati</taxon>
        <taxon>Verrucomicrobiota</taxon>
        <taxon>Verrucomicrobiia</taxon>
        <taxon>Verrucomicrobiales</taxon>
        <taxon>Akkermansiaceae</taxon>
        <taxon>Akkermansia</taxon>
    </lineage>
</organism>
<evidence type="ECO:0000259" key="1">
    <source>
        <dbReference type="Pfam" id="PF07589"/>
    </source>
</evidence>
<keyword evidence="3" id="KW-1185">Reference proteome</keyword>
<gene>
    <name evidence="2" type="ordered locus">Amuc_0789</name>
</gene>
<dbReference type="KEGG" id="amu:Amuc_0789"/>
<dbReference type="STRING" id="349741.Amuc_0789"/>
<sequence>MMSAQAATIVAELPESQSVSQTATMARTSGQQLLDKVKGLQNGIYAGGNNNSVGNWTVNGEGTWVNQDDVGSITLCGRSGVAGSSFAMVLGGPQEGDSVSSITFSCNTPSSVISSYSMVLAVYDSTGTLVEELSKIQDFSFTSTSETTTISLDMSAAPLTWEEGYKVVAGVRGGAGGATSAYTITGIQVSYETVPEPAAASLGLLGLGAMLLRRRRS</sequence>
<protein>
    <recommendedName>
        <fullName evidence="1">Ice-binding protein C-terminal domain-containing protein</fullName>
    </recommendedName>
</protein>
<feature type="domain" description="Ice-binding protein C-terminal" evidence="1">
    <location>
        <begin position="193"/>
        <end position="216"/>
    </location>
</feature>
<dbReference type="EMBL" id="CP001071">
    <property type="protein sequence ID" value="ACD04623.1"/>
    <property type="molecule type" value="Genomic_DNA"/>
</dbReference>
<dbReference type="PaxDb" id="349741-Amuc_0789"/>
<dbReference type="HOGENOM" id="CLU_1270078_0_0_0"/>
<dbReference type="Proteomes" id="UP000001031">
    <property type="component" value="Chromosome"/>
</dbReference>
<accession>B2UQ88</accession>
<evidence type="ECO:0000313" key="2">
    <source>
        <dbReference type="EMBL" id="ACD04623.1"/>
    </source>
</evidence>
<name>B2UQ88_AKKM8</name>
<reference evidence="3" key="1">
    <citation type="journal article" date="2011" name="PLoS ONE">
        <title>The genome of Akkermansia muciniphila, a dedicated intestinal mucin degrader, and its use in exploring intestinal metagenomes.</title>
        <authorList>
            <person name="van Passel M.W."/>
            <person name="Kant R."/>
            <person name="Zoetendal E.G."/>
            <person name="Plugge C.M."/>
            <person name="Derrien M."/>
            <person name="Malfatti S.A."/>
            <person name="Chain P.S."/>
            <person name="Woyke T."/>
            <person name="Palva A."/>
            <person name="de Vos W.M."/>
            <person name="Smidt H."/>
        </authorList>
    </citation>
    <scope>NUCLEOTIDE SEQUENCE [LARGE SCALE GENOMIC DNA]</scope>
    <source>
        <strain evidence="3">ATCC BAA-835 / DSM 22959 / JCM 33894 / BCRC 81048 / CCUG 64013 / CIP 107961 / Muc</strain>
    </source>
</reference>
<proteinExistence type="predicted"/>
<dbReference type="AlphaFoldDB" id="B2UQ88"/>